<reference evidence="1 2" key="1">
    <citation type="submission" date="2024-01" db="EMBL/GenBank/DDBJ databases">
        <title>The genomes of 5 underutilized Papilionoideae crops provide insights into root nodulation and disease resistance.</title>
        <authorList>
            <person name="Yuan L."/>
        </authorList>
    </citation>
    <scope>NUCLEOTIDE SEQUENCE [LARGE SCALE GENOMIC DNA]</scope>
    <source>
        <strain evidence="1">LY-2023</strain>
        <tissue evidence="1">Leaf</tissue>
    </source>
</reference>
<evidence type="ECO:0000313" key="2">
    <source>
        <dbReference type="Proteomes" id="UP001359559"/>
    </source>
</evidence>
<name>A0AAN9I7C4_CLITE</name>
<protein>
    <submittedName>
        <fullName evidence="1">Uncharacterized protein</fullName>
    </submittedName>
</protein>
<dbReference type="Proteomes" id="UP001359559">
    <property type="component" value="Unassembled WGS sequence"/>
</dbReference>
<dbReference type="AlphaFoldDB" id="A0AAN9I7C4"/>
<comment type="caution">
    <text evidence="1">The sequence shown here is derived from an EMBL/GenBank/DDBJ whole genome shotgun (WGS) entry which is preliminary data.</text>
</comment>
<evidence type="ECO:0000313" key="1">
    <source>
        <dbReference type="EMBL" id="KAK7262841.1"/>
    </source>
</evidence>
<accession>A0AAN9I7C4</accession>
<organism evidence="1 2">
    <name type="scientific">Clitoria ternatea</name>
    <name type="common">Butterfly pea</name>
    <dbReference type="NCBI Taxonomy" id="43366"/>
    <lineage>
        <taxon>Eukaryota</taxon>
        <taxon>Viridiplantae</taxon>
        <taxon>Streptophyta</taxon>
        <taxon>Embryophyta</taxon>
        <taxon>Tracheophyta</taxon>
        <taxon>Spermatophyta</taxon>
        <taxon>Magnoliopsida</taxon>
        <taxon>eudicotyledons</taxon>
        <taxon>Gunneridae</taxon>
        <taxon>Pentapetalae</taxon>
        <taxon>rosids</taxon>
        <taxon>fabids</taxon>
        <taxon>Fabales</taxon>
        <taxon>Fabaceae</taxon>
        <taxon>Papilionoideae</taxon>
        <taxon>50 kb inversion clade</taxon>
        <taxon>NPAAA clade</taxon>
        <taxon>indigoferoid/millettioid clade</taxon>
        <taxon>Phaseoleae</taxon>
        <taxon>Clitoria</taxon>
    </lineage>
</organism>
<sequence length="83" mass="8932">MYCGNGLQTDSHDPNLCLQYFFCLEISQSFKLEGGGDTRTKDRYTKQLLLITSIGGGLDVTTAAATAASFGNGEYSRNDIGRG</sequence>
<proteinExistence type="predicted"/>
<dbReference type="EMBL" id="JAYKXN010000008">
    <property type="protein sequence ID" value="KAK7262841.1"/>
    <property type="molecule type" value="Genomic_DNA"/>
</dbReference>
<gene>
    <name evidence="1" type="ORF">RJT34_30422</name>
</gene>
<keyword evidence="2" id="KW-1185">Reference proteome</keyword>